<evidence type="ECO:0000256" key="7">
    <source>
        <dbReference type="ARBA" id="ARBA00023136"/>
    </source>
</evidence>
<evidence type="ECO:0000313" key="11">
    <source>
        <dbReference type="Proteomes" id="UP001321786"/>
    </source>
</evidence>
<evidence type="ECO:0000256" key="4">
    <source>
        <dbReference type="ARBA" id="ARBA00022475"/>
    </source>
</evidence>
<dbReference type="RefSeq" id="WP_338535001.1">
    <property type="nucleotide sequence ID" value="NZ_AP028654.1"/>
</dbReference>
<keyword evidence="10" id="KW-0969">Cilium</keyword>
<dbReference type="InterPro" id="IPR006305">
    <property type="entry name" value="FliQ"/>
</dbReference>
<feature type="transmembrane region" description="Helical" evidence="9">
    <location>
        <begin position="17"/>
        <end position="38"/>
    </location>
</feature>
<dbReference type="GO" id="GO:0044780">
    <property type="term" value="P:bacterial-type flagellum assembly"/>
    <property type="evidence" value="ECO:0007669"/>
    <property type="project" value="InterPro"/>
</dbReference>
<keyword evidence="10" id="KW-0282">Flagellum</keyword>
<dbReference type="InterPro" id="IPR002191">
    <property type="entry name" value="Bac_export_3"/>
</dbReference>
<dbReference type="PANTHER" id="PTHR34040">
    <property type="entry name" value="FLAGELLAR BIOSYNTHETIC PROTEIN FLIQ"/>
    <property type="match status" value="1"/>
</dbReference>
<proteinExistence type="inferred from homology"/>
<keyword evidence="11" id="KW-1185">Reference proteome</keyword>
<dbReference type="EMBL" id="AP028654">
    <property type="protein sequence ID" value="BEP29363.1"/>
    <property type="molecule type" value="Genomic_DNA"/>
</dbReference>
<comment type="function">
    <text evidence="9">Role in flagellar biosynthesis.</text>
</comment>
<evidence type="ECO:0000313" key="10">
    <source>
        <dbReference type="EMBL" id="BEP29363.1"/>
    </source>
</evidence>
<evidence type="ECO:0000256" key="9">
    <source>
        <dbReference type="RuleBase" id="RU364090"/>
    </source>
</evidence>
<dbReference type="KEGG" id="hprf:HLPR_16940"/>
<feature type="transmembrane region" description="Helical" evidence="9">
    <location>
        <begin position="50"/>
        <end position="70"/>
    </location>
</feature>
<dbReference type="GO" id="GO:0005886">
    <property type="term" value="C:plasma membrane"/>
    <property type="evidence" value="ECO:0007669"/>
    <property type="project" value="UniProtKB-SubCell"/>
</dbReference>
<keyword evidence="5 9" id="KW-0812">Transmembrane</keyword>
<dbReference type="GO" id="GO:0009425">
    <property type="term" value="C:bacterial-type flagellum basal body"/>
    <property type="evidence" value="ECO:0007669"/>
    <property type="project" value="UniProtKB-SubCell"/>
</dbReference>
<protein>
    <recommendedName>
        <fullName evidence="3 9">Flagellar biosynthetic protein FliQ</fullName>
    </recommendedName>
</protein>
<keyword evidence="7 9" id="KW-0472">Membrane</keyword>
<dbReference type="Pfam" id="PF01313">
    <property type="entry name" value="Bac_export_3"/>
    <property type="match status" value="1"/>
</dbReference>
<keyword evidence="10" id="KW-0966">Cell projection</keyword>
<keyword evidence="4 9" id="KW-1003">Cell membrane</keyword>
<dbReference type="PIRSF" id="PIRSF004669">
    <property type="entry name" value="FliQ"/>
    <property type="match status" value="1"/>
</dbReference>
<keyword evidence="6 9" id="KW-1133">Transmembrane helix</keyword>
<dbReference type="AlphaFoldDB" id="A0AAU9E4L4"/>
<accession>A0AAU9E4L4</accession>
<evidence type="ECO:0000256" key="8">
    <source>
        <dbReference type="ARBA" id="ARBA00023143"/>
    </source>
</evidence>
<evidence type="ECO:0000256" key="1">
    <source>
        <dbReference type="ARBA" id="ARBA00004651"/>
    </source>
</evidence>
<evidence type="ECO:0000256" key="5">
    <source>
        <dbReference type="ARBA" id="ARBA00022692"/>
    </source>
</evidence>
<dbReference type="GO" id="GO:0009306">
    <property type="term" value="P:protein secretion"/>
    <property type="evidence" value="ECO:0007669"/>
    <property type="project" value="InterPro"/>
</dbReference>
<sequence length="89" mass="10002">MDESIVIDILNKAIRTILMLSAPMLVVALIVGLMIAIFQATTQIQEQTLAFVPKVLAIFLTLMFVGPWILKTLVDFTLMIFNYMETLVV</sequence>
<organism evidence="10 11">
    <name type="scientific">Helicovermis profundi</name>
    <dbReference type="NCBI Taxonomy" id="3065157"/>
    <lineage>
        <taxon>Bacteria</taxon>
        <taxon>Bacillati</taxon>
        <taxon>Bacillota</taxon>
        <taxon>Clostridia</taxon>
        <taxon>Helicovermis</taxon>
    </lineage>
</organism>
<evidence type="ECO:0000256" key="2">
    <source>
        <dbReference type="ARBA" id="ARBA00006156"/>
    </source>
</evidence>
<gene>
    <name evidence="9 10" type="primary">fliQ</name>
    <name evidence="10" type="ORF">HLPR_16940</name>
</gene>
<dbReference type="PRINTS" id="PR00952">
    <property type="entry name" value="TYPE3IMQPROT"/>
</dbReference>
<dbReference type="PANTHER" id="PTHR34040:SF2">
    <property type="entry name" value="FLAGELLAR BIOSYNTHETIC PROTEIN FLIQ"/>
    <property type="match status" value="1"/>
</dbReference>
<reference evidence="10 11" key="1">
    <citation type="submission" date="2023-08" db="EMBL/GenBank/DDBJ databases">
        <title>Helicovermis profunda gen. nov., sp. nov., a novel mesophilic, fermentative bacterium within the Bacillota from a deep-sea hydrothermal vent chimney.</title>
        <authorList>
            <person name="Miyazaki U."/>
            <person name="Mizutani D."/>
            <person name="Hashimoto Y."/>
            <person name="Tame A."/>
            <person name="Sawayama S."/>
            <person name="Miyazaki J."/>
            <person name="Takai K."/>
            <person name="Nakagawa S."/>
        </authorList>
    </citation>
    <scope>NUCLEOTIDE SEQUENCE [LARGE SCALE GENOMIC DNA]</scope>
    <source>
        <strain evidence="10 11">S502</strain>
    </source>
</reference>
<evidence type="ECO:0000256" key="6">
    <source>
        <dbReference type="ARBA" id="ARBA00022989"/>
    </source>
</evidence>
<dbReference type="NCBIfam" id="TIGR01402">
    <property type="entry name" value="fliQ"/>
    <property type="match status" value="1"/>
</dbReference>
<name>A0AAU9E4L4_9FIRM</name>
<dbReference type="Proteomes" id="UP001321786">
    <property type="component" value="Chromosome"/>
</dbReference>
<comment type="subcellular location">
    <subcellularLocation>
        <location evidence="1 9">Cell membrane</location>
        <topology evidence="1">Multi-pass membrane protein</topology>
    </subcellularLocation>
    <subcellularLocation>
        <location evidence="9">Bacterial flagellum basal body</location>
    </subcellularLocation>
</comment>
<comment type="similarity">
    <text evidence="2 9">Belongs to the FliQ/MopD/SpaQ family.</text>
</comment>
<keyword evidence="8 9" id="KW-0975">Bacterial flagellum</keyword>
<evidence type="ECO:0000256" key="3">
    <source>
        <dbReference type="ARBA" id="ARBA00021718"/>
    </source>
</evidence>